<evidence type="ECO:0000256" key="1">
    <source>
        <dbReference type="SAM" id="MobiDB-lite"/>
    </source>
</evidence>
<dbReference type="InterPro" id="IPR053858">
    <property type="entry name" value="Arb2_dom"/>
</dbReference>
<dbReference type="Proteomes" id="UP000028545">
    <property type="component" value="Unassembled WGS sequence"/>
</dbReference>
<dbReference type="OrthoDB" id="421951at2759"/>
<evidence type="ECO:0000313" key="3">
    <source>
        <dbReference type="EMBL" id="KEZ39274.1"/>
    </source>
</evidence>
<evidence type="ECO:0000313" key="4">
    <source>
        <dbReference type="Proteomes" id="UP000028545"/>
    </source>
</evidence>
<dbReference type="PANTHER" id="PTHR21357:SF4">
    <property type="entry name" value="FAM172 FAMILY PROTEIN HOMOLOG CG10038"/>
    <property type="match status" value="1"/>
</dbReference>
<feature type="compositionally biased region" description="Basic and acidic residues" evidence="1">
    <location>
        <begin position="390"/>
        <end position="401"/>
    </location>
</feature>
<dbReference type="GO" id="GO:0035197">
    <property type="term" value="F:siRNA binding"/>
    <property type="evidence" value="ECO:0007669"/>
    <property type="project" value="TreeGrafter"/>
</dbReference>
<keyword evidence="4" id="KW-1185">Reference proteome</keyword>
<organism evidence="3 4">
    <name type="scientific">Pseudallescheria apiosperma</name>
    <name type="common">Scedosporium apiospermum</name>
    <dbReference type="NCBI Taxonomy" id="563466"/>
    <lineage>
        <taxon>Eukaryota</taxon>
        <taxon>Fungi</taxon>
        <taxon>Dikarya</taxon>
        <taxon>Ascomycota</taxon>
        <taxon>Pezizomycotina</taxon>
        <taxon>Sordariomycetes</taxon>
        <taxon>Hypocreomycetidae</taxon>
        <taxon>Microascales</taxon>
        <taxon>Microascaceae</taxon>
        <taxon>Scedosporium</taxon>
    </lineage>
</organism>
<dbReference type="GeneID" id="27729020"/>
<protein>
    <submittedName>
        <fullName evidence="3">Arb2 domain-containing protein</fullName>
    </submittedName>
</protein>
<dbReference type="VEuPathDB" id="FungiDB:SAPIO_CDS9948"/>
<dbReference type="GO" id="GO:0031048">
    <property type="term" value="P:regulatory ncRNA-mediated heterochromatin formation"/>
    <property type="evidence" value="ECO:0007669"/>
    <property type="project" value="TreeGrafter"/>
</dbReference>
<gene>
    <name evidence="3" type="ORF">SAPIO_CDS9948</name>
</gene>
<comment type="caution">
    <text evidence="3">The sequence shown here is derived from an EMBL/GenBank/DDBJ whole genome shotgun (WGS) entry which is preliminary data.</text>
</comment>
<proteinExistence type="predicted"/>
<sequence>MFYRPWAALPKDAEFPCDLKALGYFVNNEDEIRSIESPDTYFKYHVDLLERVNDRQRFAFNTAVESVIHGRLEKEGLEKIRLPWDTPEDEPHVPIFVSSDIKSKKRVIIIFGETSQMLGALAMRIVNGRGGVDKGSLVSIVREIKKQHCSPDDDDSPGIILANMGETFWWPEGKRALELPRWNATPAPSMVQVSRAFRPNYHCIKGHDNHHSHVEYIFDEVLNVLVRPDAKIDIIAVGDGGEAVEKFFNHKFTWAIFGPRVNSMVLLGDGVHSDLISCPGFKNFLKKRTRAYVVEPSLKEQVPLATSHEGHNGHAIHGYFGCPVYSSGEYNYIECILPRAKEHILKWIQQVADDENYENDPNIATVNPYKEELGSPEAPEGDPWDDIPEEERPTISFADREMMETEVRLTRMWDNYKKTGRFESV</sequence>
<accession>A0A084FW12</accession>
<dbReference type="Pfam" id="PF22749">
    <property type="entry name" value="Arb2"/>
    <property type="match status" value="1"/>
</dbReference>
<dbReference type="EMBL" id="JOWA01000154">
    <property type="protein sequence ID" value="KEZ39274.1"/>
    <property type="molecule type" value="Genomic_DNA"/>
</dbReference>
<reference evidence="3 4" key="1">
    <citation type="journal article" date="2014" name="Genome Announc.">
        <title>Draft genome sequence of the pathogenic fungus Scedosporium apiospermum.</title>
        <authorList>
            <person name="Vandeputte P."/>
            <person name="Ghamrawi S."/>
            <person name="Rechenmann M."/>
            <person name="Iltis A."/>
            <person name="Giraud S."/>
            <person name="Fleury M."/>
            <person name="Thornton C."/>
            <person name="Delhaes L."/>
            <person name="Meyer W."/>
            <person name="Papon N."/>
            <person name="Bouchara J.P."/>
        </authorList>
    </citation>
    <scope>NUCLEOTIDE SEQUENCE [LARGE SCALE GENOMIC DNA]</scope>
    <source>
        <strain evidence="3 4">IHEM 14462</strain>
    </source>
</reference>
<dbReference type="GO" id="GO:0005634">
    <property type="term" value="C:nucleus"/>
    <property type="evidence" value="ECO:0007669"/>
    <property type="project" value="TreeGrafter"/>
</dbReference>
<feature type="domain" description="Arb2" evidence="2">
    <location>
        <begin position="15"/>
        <end position="295"/>
    </location>
</feature>
<name>A0A084FW12_PSEDA</name>
<dbReference type="InterPro" id="IPR048263">
    <property type="entry name" value="Arb2"/>
</dbReference>
<dbReference type="AlphaFoldDB" id="A0A084FW12"/>
<feature type="compositionally biased region" description="Acidic residues" evidence="1">
    <location>
        <begin position="379"/>
        <end position="389"/>
    </location>
</feature>
<dbReference type="HOGENOM" id="CLU_027515_1_0_1"/>
<dbReference type="KEGG" id="sapo:SAPIO_CDS9948"/>
<dbReference type="RefSeq" id="XP_016639073.1">
    <property type="nucleotide sequence ID" value="XM_016791229.1"/>
</dbReference>
<dbReference type="PANTHER" id="PTHR21357">
    <property type="entry name" value="FAM172 FAMILY PROTEIN HOMOLOG CG10038"/>
    <property type="match status" value="1"/>
</dbReference>
<feature type="region of interest" description="Disordered" evidence="1">
    <location>
        <begin position="358"/>
        <end position="401"/>
    </location>
</feature>
<evidence type="ECO:0000259" key="2">
    <source>
        <dbReference type="Pfam" id="PF22749"/>
    </source>
</evidence>
<dbReference type="OMA" id="HGCNCYS"/>